<name>A0A384JWW2_BOTFB</name>
<evidence type="ECO:0000256" key="1">
    <source>
        <dbReference type="SAM" id="MobiDB-lite"/>
    </source>
</evidence>
<feature type="region of interest" description="Disordered" evidence="1">
    <location>
        <begin position="1"/>
        <end position="48"/>
    </location>
</feature>
<keyword evidence="3" id="KW-1185">Reference proteome</keyword>
<reference evidence="2 3" key="3">
    <citation type="journal article" date="2017" name="Mol. Plant Pathol.">
        <title>A gapless genome sequence of the fungus Botrytis cinerea.</title>
        <authorList>
            <person name="Van Kan J.A."/>
            <person name="Stassen J.H."/>
            <person name="Mosbach A."/>
            <person name="Van Der Lee T.A."/>
            <person name="Faino L."/>
            <person name="Farmer A.D."/>
            <person name="Papasotiriou D.G."/>
            <person name="Zhou S."/>
            <person name="Seidl M.F."/>
            <person name="Cottam E."/>
            <person name="Edel D."/>
            <person name="Hahn M."/>
            <person name="Schwartz D.C."/>
            <person name="Dietrich R.A."/>
            <person name="Widdison S."/>
            <person name="Scalliet G."/>
        </authorList>
    </citation>
    <scope>NUCLEOTIDE SEQUENCE [LARGE SCALE GENOMIC DNA]</scope>
    <source>
        <strain evidence="2 3">B05.10</strain>
    </source>
</reference>
<feature type="compositionally biased region" description="Basic and acidic residues" evidence="1">
    <location>
        <begin position="1"/>
        <end position="14"/>
    </location>
</feature>
<dbReference type="VEuPathDB" id="FungiDB:Bcin11g03900"/>
<dbReference type="RefSeq" id="XP_024551794.1">
    <property type="nucleotide sequence ID" value="XM_024695992.1"/>
</dbReference>
<dbReference type="Proteomes" id="UP000001798">
    <property type="component" value="Chromosome 11"/>
</dbReference>
<feature type="compositionally biased region" description="Basic and acidic residues" evidence="1">
    <location>
        <begin position="21"/>
        <end position="36"/>
    </location>
</feature>
<sequence>MGLFSKDKNKYPKDKNRHSRDKNGHSKDRESREKSADRHKRQSSAASKARDWDIYLRKHVGKSAPMPGLAEDIGVLLQTAITKLKELQAIDKLRFGGSKAGGFFKDCAKHLVSSQKIQQKMNKYIQNEQKELKDGDLVERQSSTEDTAGINAYNAAFVHDKKCSPQVWETERRMQKIEGLLNLISDQYEEIIKSESCSVSNYGKDVLRTTKSDLEKFKKTTHGFALLALVPNNTTLQNR</sequence>
<organism evidence="2 3">
    <name type="scientific">Botryotinia fuckeliana (strain B05.10)</name>
    <name type="common">Noble rot fungus</name>
    <name type="synonym">Botrytis cinerea</name>
    <dbReference type="NCBI Taxonomy" id="332648"/>
    <lineage>
        <taxon>Eukaryota</taxon>
        <taxon>Fungi</taxon>
        <taxon>Dikarya</taxon>
        <taxon>Ascomycota</taxon>
        <taxon>Pezizomycotina</taxon>
        <taxon>Leotiomycetes</taxon>
        <taxon>Helotiales</taxon>
        <taxon>Sclerotiniaceae</taxon>
        <taxon>Botrytis</taxon>
    </lineage>
</organism>
<dbReference type="KEGG" id="bfu:BCIN_11g03900"/>
<dbReference type="EMBL" id="CP009815">
    <property type="protein sequence ID" value="ATZ55096.1"/>
    <property type="molecule type" value="Genomic_DNA"/>
</dbReference>
<accession>A0A384JWW2</accession>
<reference evidence="2 3" key="2">
    <citation type="journal article" date="2012" name="Eukaryot. Cell">
        <title>Genome update of Botrytis cinerea strains B05.10 and T4.</title>
        <authorList>
            <person name="Staats M."/>
            <person name="van Kan J.A."/>
        </authorList>
    </citation>
    <scope>NUCLEOTIDE SEQUENCE [LARGE SCALE GENOMIC DNA]</scope>
    <source>
        <strain evidence="2 3">B05.10</strain>
    </source>
</reference>
<dbReference type="GeneID" id="36394652"/>
<reference evidence="2 3" key="1">
    <citation type="journal article" date="2011" name="PLoS Genet.">
        <title>Genomic analysis of the necrotrophic fungal pathogens Sclerotinia sclerotiorum and Botrytis cinerea.</title>
        <authorList>
            <person name="Amselem J."/>
            <person name="Cuomo C.A."/>
            <person name="van Kan J.A."/>
            <person name="Viaud M."/>
            <person name="Benito E.P."/>
            <person name="Couloux A."/>
            <person name="Coutinho P.M."/>
            <person name="de Vries R.P."/>
            <person name="Dyer P.S."/>
            <person name="Fillinger S."/>
            <person name="Fournier E."/>
            <person name="Gout L."/>
            <person name="Hahn M."/>
            <person name="Kohn L."/>
            <person name="Lapalu N."/>
            <person name="Plummer K.M."/>
            <person name="Pradier J.M."/>
            <person name="Quevillon E."/>
            <person name="Sharon A."/>
            <person name="Simon A."/>
            <person name="ten Have A."/>
            <person name="Tudzynski B."/>
            <person name="Tudzynski P."/>
            <person name="Wincker P."/>
            <person name="Andrew M."/>
            <person name="Anthouard V."/>
            <person name="Beever R.E."/>
            <person name="Beffa R."/>
            <person name="Benoit I."/>
            <person name="Bouzid O."/>
            <person name="Brault B."/>
            <person name="Chen Z."/>
            <person name="Choquer M."/>
            <person name="Collemare J."/>
            <person name="Cotton P."/>
            <person name="Danchin E.G."/>
            <person name="Da Silva C."/>
            <person name="Gautier A."/>
            <person name="Giraud C."/>
            <person name="Giraud T."/>
            <person name="Gonzalez C."/>
            <person name="Grossetete S."/>
            <person name="Guldener U."/>
            <person name="Henrissat B."/>
            <person name="Howlett B.J."/>
            <person name="Kodira C."/>
            <person name="Kretschmer M."/>
            <person name="Lappartient A."/>
            <person name="Leroch M."/>
            <person name="Levis C."/>
            <person name="Mauceli E."/>
            <person name="Neuveglise C."/>
            <person name="Oeser B."/>
            <person name="Pearson M."/>
            <person name="Poulain J."/>
            <person name="Poussereau N."/>
            <person name="Quesneville H."/>
            <person name="Rascle C."/>
            <person name="Schumacher J."/>
            <person name="Segurens B."/>
            <person name="Sexton A."/>
            <person name="Silva E."/>
            <person name="Sirven C."/>
            <person name="Soanes D.M."/>
            <person name="Talbot N.J."/>
            <person name="Templeton M."/>
            <person name="Yandava C."/>
            <person name="Yarden O."/>
            <person name="Zeng Q."/>
            <person name="Rollins J.A."/>
            <person name="Lebrun M.H."/>
            <person name="Dickman M."/>
        </authorList>
    </citation>
    <scope>NUCLEOTIDE SEQUENCE [LARGE SCALE GENOMIC DNA]</scope>
    <source>
        <strain evidence="2 3">B05.10</strain>
    </source>
</reference>
<evidence type="ECO:0000313" key="3">
    <source>
        <dbReference type="Proteomes" id="UP000001798"/>
    </source>
</evidence>
<protein>
    <submittedName>
        <fullName evidence="2">Uncharacterized protein</fullName>
    </submittedName>
</protein>
<proteinExistence type="predicted"/>
<gene>
    <name evidence="2" type="ORF">BCIN_11g03900</name>
</gene>
<dbReference type="OrthoDB" id="3542858at2759"/>
<dbReference type="AlphaFoldDB" id="A0A384JWW2"/>
<evidence type="ECO:0000313" key="2">
    <source>
        <dbReference type="EMBL" id="ATZ55096.1"/>
    </source>
</evidence>